<evidence type="ECO:0000313" key="2">
    <source>
        <dbReference type="Proteomes" id="UP000317557"/>
    </source>
</evidence>
<reference evidence="1 2" key="1">
    <citation type="submission" date="2017-05" db="EMBL/GenBank/DDBJ databases">
        <authorList>
            <person name="Varghese N."/>
            <person name="Submissions S."/>
        </authorList>
    </citation>
    <scope>NUCLEOTIDE SEQUENCE [LARGE SCALE GENOMIC DNA]</scope>
    <source>
        <strain evidence="1 2">DSM 21985</strain>
    </source>
</reference>
<name>A0A521EMF1_9BACT</name>
<protein>
    <submittedName>
        <fullName evidence="1">Uncharacterized protein</fullName>
    </submittedName>
</protein>
<organism evidence="1 2">
    <name type="scientific">Gracilimonas mengyeensis</name>
    <dbReference type="NCBI Taxonomy" id="1302730"/>
    <lineage>
        <taxon>Bacteria</taxon>
        <taxon>Pseudomonadati</taxon>
        <taxon>Balneolota</taxon>
        <taxon>Balneolia</taxon>
        <taxon>Balneolales</taxon>
        <taxon>Balneolaceae</taxon>
        <taxon>Gracilimonas</taxon>
    </lineage>
</organism>
<proteinExistence type="predicted"/>
<keyword evidence="2" id="KW-1185">Reference proteome</keyword>
<dbReference type="AlphaFoldDB" id="A0A521EMF1"/>
<gene>
    <name evidence="1" type="ORF">SAMN06265219_112159</name>
</gene>
<dbReference type="EMBL" id="FXTP01000012">
    <property type="protein sequence ID" value="SMO85088.1"/>
    <property type="molecule type" value="Genomic_DNA"/>
</dbReference>
<accession>A0A521EMF1</accession>
<dbReference type="Proteomes" id="UP000317557">
    <property type="component" value="Unassembled WGS sequence"/>
</dbReference>
<sequence length="37" mass="4167">MTKLNKGLANLHMMDVNYGGNKEYFEKLSPLLPLGKT</sequence>
<evidence type="ECO:0000313" key="1">
    <source>
        <dbReference type="EMBL" id="SMO85088.1"/>
    </source>
</evidence>